<evidence type="ECO:0000313" key="9">
    <source>
        <dbReference type="Proteomes" id="UP000199531"/>
    </source>
</evidence>
<dbReference type="InterPro" id="IPR027474">
    <property type="entry name" value="L-asparaginase_N"/>
</dbReference>
<dbReference type="SMART" id="SM00870">
    <property type="entry name" value="Asparaginase"/>
    <property type="match status" value="1"/>
</dbReference>
<dbReference type="SUPFAM" id="SSF53774">
    <property type="entry name" value="Glutaminase/Asparaginase"/>
    <property type="match status" value="1"/>
</dbReference>
<keyword evidence="9" id="KW-1185">Reference proteome</keyword>
<dbReference type="PANTHER" id="PTHR11707:SF28">
    <property type="entry name" value="60 KDA LYSOPHOSPHOLIPASE"/>
    <property type="match status" value="1"/>
</dbReference>
<dbReference type="PANTHER" id="PTHR11707">
    <property type="entry name" value="L-ASPARAGINASE"/>
    <property type="match status" value="1"/>
</dbReference>
<evidence type="ECO:0000256" key="3">
    <source>
        <dbReference type="PIRSR" id="PIRSR001220-2"/>
    </source>
</evidence>
<feature type="binding site" evidence="3">
    <location>
        <position position="62"/>
    </location>
    <ligand>
        <name>substrate</name>
    </ligand>
</feature>
<dbReference type="InterPro" id="IPR037152">
    <property type="entry name" value="L-asparaginase_N_sf"/>
</dbReference>
<dbReference type="PRINTS" id="PR00139">
    <property type="entry name" value="ASNGLNASE"/>
</dbReference>
<dbReference type="RefSeq" id="WP_091815780.1">
    <property type="nucleotide sequence ID" value="NZ_FOCW01000002.1"/>
</dbReference>
<organism evidence="8 9">
    <name type="scientific">Brachymonas denitrificans DSM 15123</name>
    <dbReference type="NCBI Taxonomy" id="1121117"/>
    <lineage>
        <taxon>Bacteria</taxon>
        <taxon>Pseudomonadati</taxon>
        <taxon>Pseudomonadota</taxon>
        <taxon>Betaproteobacteria</taxon>
        <taxon>Burkholderiales</taxon>
        <taxon>Comamonadaceae</taxon>
        <taxon>Brachymonas</taxon>
    </lineage>
</organism>
<feature type="domain" description="Asparaginase/glutaminase C-terminal" evidence="7">
    <location>
        <begin position="241"/>
        <end position="334"/>
    </location>
</feature>
<dbReference type="InterPro" id="IPR036152">
    <property type="entry name" value="Asp/glu_Ase-like_sf"/>
</dbReference>
<dbReference type="PROSITE" id="PS51732">
    <property type="entry name" value="ASN_GLN_ASE_3"/>
    <property type="match status" value="1"/>
</dbReference>
<dbReference type="EMBL" id="FOCW01000002">
    <property type="protein sequence ID" value="SEN48882.1"/>
    <property type="molecule type" value="Genomic_DNA"/>
</dbReference>
<sequence length="342" mass="35661">MKKIVVLATGGTIAGASASVGDGVAYRAGEVPVSSLLAQVPGLEQLLGSCTLVAEQVAQVNSKDMDYGLWQALALRCVHWMAQDDVSGLVITHGTDTLEETAWFLQRMLDVAPLAQVLTTAQARKPVVLSSAMRPSTARLSDGPQNLADAVSVLQDARASGVLAVAAGHVHAARAVHKVQPYRVDAFSSGDAGLLAHVEEGRVRWLRDPAMASEQDVLATAQSAKTLWDCMGNPEAAWPWVEVLVSHAGADGRSLRACLQAGVQGVVLAGSGNATLHTGIEAAASTLMQQGVPVWRTSRCLEGSAVAGAESVVPLAMCGGQVLRPMQARTEMVLQVLAGVRP</sequence>
<evidence type="ECO:0000313" key="8">
    <source>
        <dbReference type="EMBL" id="SEN48882.1"/>
    </source>
</evidence>
<proteinExistence type="inferred from homology"/>
<dbReference type="GO" id="GO:0004067">
    <property type="term" value="F:asparaginase activity"/>
    <property type="evidence" value="ECO:0007669"/>
    <property type="project" value="UniProtKB-UniRule"/>
</dbReference>
<evidence type="ECO:0000256" key="1">
    <source>
        <dbReference type="ARBA" id="ARBA00010518"/>
    </source>
</evidence>
<protein>
    <submittedName>
        <fullName evidence="8">L-asparaginase</fullName>
    </submittedName>
</protein>
<dbReference type="PROSITE" id="PS00917">
    <property type="entry name" value="ASN_GLN_ASE_2"/>
    <property type="match status" value="1"/>
</dbReference>
<feature type="active site" evidence="5">
    <location>
        <position position="95"/>
    </location>
</feature>
<evidence type="ECO:0000256" key="4">
    <source>
        <dbReference type="PROSITE-ProRule" id="PRU10099"/>
    </source>
</evidence>
<feature type="binding site" evidence="3">
    <location>
        <begin position="95"/>
        <end position="96"/>
    </location>
    <ligand>
        <name>substrate</name>
    </ligand>
</feature>
<accession>A0A1H8GXS3</accession>
<name>A0A1H8GXS3_9BURK</name>
<evidence type="ECO:0000256" key="5">
    <source>
        <dbReference type="PROSITE-ProRule" id="PRU10100"/>
    </source>
</evidence>
<dbReference type="Gene3D" id="3.40.50.1170">
    <property type="entry name" value="L-asparaginase, N-terminal domain"/>
    <property type="match status" value="1"/>
</dbReference>
<dbReference type="InterPro" id="IPR006034">
    <property type="entry name" value="Asparaginase/glutaminase-like"/>
</dbReference>
<dbReference type="Pfam" id="PF17763">
    <property type="entry name" value="Asparaginase_C"/>
    <property type="match status" value="1"/>
</dbReference>
<dbReference type="Gene3D" id="3.40.50.40">
    <property type="match status" value="1"/>
</dbReference>
<dbReference type="PROSITE" id="PS00144">
    <property type="entry name" value="ASN_GLN_ASE_1"/>
    <property type="match status" value="1"/>
</dbReference>
<gene>
    <name evidence="8" type="ORF">SAMN02745977_01370</name>
</gene>
<dbReference type="InterPro" id="IPR040919">
    <property type="entry name" value="Asparaginase_C"/>
</dbReference>
<dbReference type="PIRSF" id="PIRSF500176">
    <property type="entry name" value="L_ASNase"/>
    <property type="match status" value="1"/>
</dbReference>
<dbReference type="InterPro" id="IPR027475">
    <property type="entry name" value="Asparaginase/glutaminase_AS2"/>
</dbReference>
<evidence type="ECO:0000256" key="2">
    <source>
        <dbReference type="PIRSR" id="PIRSR001220-1"/>
    </source>
</evidence>
<evidence type="ECO:0000259" key="6">
    <source>
        <dbReference type="Pfam" id="PF00710"/>
    </source>
</evidence>
<dbReference type="PIRSF" id="PIRSF001220">
    <property type="entry name" value="L-ASNase_gatD"/>
    <property type="match status" value="1"/>
</dbReference>
<dbReference type="InterPro" id="IPR020827">
    <property type="entry name" value="Asparaginase/glutaminase_AS1"/>
</dbReference>
<dbReference type="InterPro" id="IPR027473">
    <property type="entry name" value="L-asparaginase_C"/>
</dbReference>
<dbReference type="OrthoDB" id="9788068at2"/>
<dbReference type="AlphaFoldDB" id="A0A1H8GXS3"/>
<dbReference type="Proteomes" id="UP000199531">
    <property type="component" value="Unassembled WGS sequence"/>
</dbReference>
<dbReference type="STRING" id="1121117.SAMN02745977_01370"/>
<reference evidence="8 9" key="1">
    <citation type="submission" date="2016-10" db="EMBL/GenBank/DDBJ databases">
        <authorList>
            <person name="de Groot N.N."/>
        </authorList>
    </citation>
    <scope>NUCLEOTIDE SEQUENCE [LARGE SCALE GENOMIC DNA]</scope>
    <source>
        <strain evidence="8 9">DSM 15123</strain>
    </source>
</reference>
<feature type="domain" description="L-asparaginase N-terminal" evidence="6">
    <location>
        <begin position="3"/>
        <end position="209"/>
    </location>
</feature>
<evidence type="ECO:0000259" key="7">
    <source>
        <dbReference type="Pfam" id="PF17763"/>
    </source>
</evidence>
<feature type="active site" description="O-isoaspartyl threonine intermediate" evidence="2">
    <location>
        <position position="12"/>
    </location>
</feature>
<comment type="similarity">
    <text evidence="1">Belongs to the asparaginase 1 family.</text>
</comment>
<dbReference type="Pfam" id="PF00710">
    <property type="entry name" value="Asparaginase"/>
    <property type="match status" value="1"/>
</dbReference>
<feature type="active site" evidence="4">
    <location>
        <position position="12"/>
    </location>
</feature>
<dbReference type="GO" id="GO:0006520">
    <property type="term" value="P:amino acid metabolic process"/>
    <property type="evidence" value="ECO:0007669"/>
    <property type="project" value="InterPro"/>
</dbReference>